<reference evidence="6 7" key="1">
    <citation type="submission" date="2021-04" db="EMBL/GenBank/DDBJ databases">
        <title>Pseudomonas boanensis sp. nov., a bacterium isolated from river water used for household purposes in Boane District, Mozambique.</title>
        <authorList>
            <person name="Nicklasson M."/>
            <person name="Martin-Rodriguez A.J."/>
            <person name="Thorell K."/>
            <person name="Neves L."/>
            <person name="Mussagy A."/>
            <person name="Rydberg H.A."/>
            <person name="Hernroth B."/>
            <person name="Svensson-Stadler L."/>
            <person name="Sjoling A."/>
        </authorList>
    </citation>
    <scope>NUCLEOTIDE SEQUENCE [LARGE SCALE GENOMIC DNA]</scope>
    <source>
        <strain evidence="6 7">DB1</strain>
    </source>
</reference>
<proteinExistence type="inferred from homology"/>
<evidence type="ECO:0000256" key="3">
    <source>
        <dbReference type="ARBA" id="ARBA00022490"/>
    </source>
</evidence>
<keyword evidence="7" id="KW-1185">Reference proteome</keyword>
<dbReference type="Pfam" id="PF00582">
    <property type="entry name" value="Usp"/>
    <property type="match status" value="2"/>
</dbReference>
<evidence type="ECO:0000313" key="6">
    <source>
        <dbReference type="EMBL" id="MBT8768459.1"/>
    </source>
</evidence>
<keyword evidence="3" id="KW-0963">Cytoplasm</keyword>
<dbReference type="RefSeq" id="WP_215378824.1">
    <property type="nucleotide sequence ID" value="NZ_JAGTIS010000013.1"/>
</dbReference>
<comment type="subcellular location">
    <subcellularLocation>
        <location evidence="1">Cytoplasm</location>
    </subcellularLocation>
</comment>
<accession>A0ABS5XL87</accession>
<comment type="caution">
    <text evidence="6">The sequence shown here is derived from an EMBL/GenBank/DDBJ whole genome shotgun (WGS) entry which is preliminary data.</text>
</comment>
<dbReference type="EMBL" id="JAGTIS010000013">
    <property type="protein sequence ID" value="MBT8768459.1"/>
    <property type="molecule type" value="Genomic_DNA"/>
</dbReference>
<dbReference type="InterPro" id="IPR006016">
    <property type="entry name" value="UspA"/>
</dbReference>
<dbReference type="PANTHER" id="PTHR47892:SF1">
    <property type="entry name" value="UNIVERSAL STRESS PROTEIN E"/>
    <property type="match status" value="1"/>
</dbReference>
<dbReference type="PANTHER" id="PTHR47892">
    <property type="entry name" value="UNIVERSAL STRESS PROTEIN E"/>
    <property type="match status" value="1"/>
</dbReference>
<name>A0ABS5XL87_9GAMM</name>
<evidence type="ECO:0000256" key="4">
    <source>
        <dbReference type="ARBA" id="ARBA00037131"/>
    </source>
</evidence>
<feature type="domain" description="UspA" evidence="5">
    <location>
        <begin position="4"/>
        <end position="143"/>
    </location>
</feature>
<sequence length="302" mass="33195">MSQYRRLLLILESVARPSSALSRASALAEASGAAIHIVTCGGPYSTVWLMDKAVQEHMHVDFMKGQEAHLKEVAEPLRAKGLQVTTEVLWTEDPVGELIRHVKELPADLVIKDTHHEPALKRAFMTPLDWQLLRECPVPVNLVTFAEQPLPRKVVAAVDLSQPESQIGGVNERILAAANDLALQSNAELHLLHAYENSPAYLTYAAGPVGWSKELQDELTGLLRANFNQFAEKHGVPEKRRHVVLGSPIRVISDFAGREHMDVVVMGTLNRKGLEKVLGSTAEQALYQVPSSILAVRPPTEG</sequence>
<dbReference type="Gene3D" id="3.40.50.12370">
    <property type="match status" value="1"/>
</dbReference>
<evidence type="ECO:0000313" key="7">
    <source>
        <dbReference type="Proteomes" id="UP001519667"/>
    </source>
</evidence>
<comment type="similarity">
    <text evidence="2">Belongs to the universal stress protein A family.</text>
</comment>
<protein>
    <submittedName>
        <fullName evidence="6">Universal stress protein</fullName>
    </submittedName>
</protein>
<evidence type="ECO:0000256" key="1">
    <source>
        <dbReference type="ARBA" id="ARBA00004496"/>
    </source>
</evidence>
<gene>
    <name evidence="6" type="ORF">J7302_20315</name>
</gene>
<organism evidence="6 7">
    <name type="scientific">Metapseudomonas boanensis</name>
    <dbReference type="NCBI Taxonomy" id="2822138"/>
    <lineage>
        <taxon>Bacteria</taxon>
        <taxon>Pseudomonadati</taxon>
        <taxon>Pseudomonadota</taxon>
        <taxon>Gammaproteobacteria</taxon>
        <taxon>Pseudomonadales</taxon>
        <taxon>Pseudomonadaceae</taxon>
        <taxon>Metapseudomonas</taxon>
    </lineage>
</organism>
<evidence type="ECO:0000256" key="2">
    <source>
        <dbReference type="ARBA" id="ARBA00008791"/>
    </source>
</evidence>
<feature type="domain" description="UspA" evidence="5">
    <location>
        <begin position="172"/>
        <end position="297"/>
    </location>
</feature>
<dbReference type="SUPFAM" id="SSF52402">
    <property type="entry name" value="Adenine nucleotide alpha hydrolases-like"/>
    <property type="match status" value="2"/>
</dbReference>
<dbReference type="Proteomes" id="UP001519667">
    <property type="component" value="Unassembled WGS sequence"/>
</dbReference>
<evidence type="ECO:0000259" key="5">
    <source>
        <dbReference type="Pfam" id="PF00582"/>
    </source>
</evidence>
<comment type="function">
    <text evidence="4">Required for resistance to DNA-damaging agents.</text>
</comment>
<dbReference type="CDD" id="cd00293">
    <property type="entry name" value="USP-like"/>
    <property type="match status" value="1"/>
</dbReference>